<dbReference type="Proteomes" id="UP001260534">
    <property type="component" value="Unassembled WGS sequence"/>
</dbReference>
<feature type="transmembrane region" description="Helical" evidence="1">
    <location>
        <begin position="129"/>
        <end position="150"/>
    </location>
</feature>
<protein>
    <submittedName>
        <fullName evidence="3">Uncharacterized protein</fullName>
    </submittedName>
</protein>
<proteinExistence type="predicted"/>
<dbReference type="PROSITE" id="PS51257">
    <property type="entry name" value="PROKAR_LIPOPROTEIN"/>
    <property type="match status" value="1"/>
</dbReference>
<sequence>MRSQTTSPWTLCALAAIGFVVACVAHEAVGHGLACLGSGGTVRWLTSVYFRCQPGRPFVDAAGPLANLCVAAICILAAHRRRADMPRLALALIAAFNGMWGAGYLLFSAVTDDGDLAFVLRDLALQPAWAWRLGMGLAGAWLYLQVLRAIAPWLPKGRPMLVAYATAGAVACVSVLLHAGPVLPALREAAQEGLLAPIGLVVIALSHRSRAPLPLPLPSSRATVVMAVLVVATFWLTLGRGYGGV</sequence>
<evidence type="ECO:0000256" key="2">
    <source>
        <dbReference type="SAM" id="SignalP"/>
    </source>
</evidence>
<organism evidence="3 4">
    <name type="scientific">Xanthomonas hawaiiensis</name>
    <dbReference type="NCBI Taxonomy" id="3003247"/>
    <lineage>
        <taxon>Bacteria</taxon>
        <taxon>Pseudomonadati</taxon>
        <taxon>Pseudomonadota</taxon>
        <taxon>Gammaproteobacteria</taxon>
        <taxon>Lysobacterales</taxon>
        <taxon>Lysobacteraceae</taxon>
        <taxon>Xanthomonas</taxon>
    </lineage>
</organism>
<accession>A0ABU2I627</accession>
<feature type="transmembrane region" description="Helical" evidence="1">
    <location>
        <begin position="219"/>
        <end position="238"/>
    </location>
</feature>
<dbReference type="RefSeq" id="WP_209032647.1">
    <property type="nucleotide sequence ID" value="NZ_CP115873.1"/>
</dbReference>
<evidence type="ECO:0000313" key="4">
    <source>
        <dbReference type="Proteomes" id="UP001260534"/>
    </source>
</evidence>
<feature type="transmembrane region" description="Helical" evidence="1">
    <location>
        <begin position="61"/>
        <end position="78"/>
    </location>
</feature>
<reference evidence="3 4" key="1">
    <citation type="submission" date="2023-01" db="EMBL/GenBank/DDBJ databases">
        <title>Xanthomonas hawaiianensis sp. nov. isolated from Araceae family in Hawaii.</title>
        <authorList>
            <person name="Chunag S.-C."/>
            <person name="Dobhal S."/>
            <person name="Alvarez A."/>
            <person name="Arif M."/>
        </authorList>
    </citation>
    <scope>NUCLEOTIDE SEQUENCE [LARGE SCALE GENOMIC DNA]</scope>
    <source>
        <strain evidence="3 4">A2111</strain>
    </source>
</reference>
<keyword evidence="1" id="KW-0812">Transmembrane</keyword>
<keyword evidence="1" id="KW-0472">Membrane</keyword>
<dbReference type="EMBL" id="JAQMHB010000001">
    <property type="protein sequence ID" value="MDS9993580.1"/>
    <property type="molecule type" value="Genomic_DNA"/>
</dbReference>
<comment type="caution">
    <text evidence="3">The sequence shown here is derived from an EMBL/GenBank/DDBJ whole genome shotgun (WGS) entry which is preliminary data.</text>
</comment>
<keyword evidence="4" id="KW-1185">Reference proteome</keyword>
<evidence type="ECO:0000313" key="3">
    <source>
        <dbReference type="EMBL" id="MDS9993580.1"/>
    </source>
</evidence>
<keyword evidence="2" id="KW-0732">Signal</keyword>
<feature type="transmembrane region" description="Helical" evidence="1">
    <location>
        <begin position="162"/>
        <end position="183"/>
    </location>
</feature>
<evidence type="ECO:0000256" key="1">
    <source>
        <dbReference type="SAM" id="Phobius"/>
    </source>
</evidence>
<keyword evidence="1" id="KW-1133">Transmembrane helix</keyword>
<feature type="transmembrane region" description="Helical" evidence="1">
    <location>
        <begin position="90"/>
        <end position="109"/>
    </location>
</feature>
<feature type="chain" id="PRO_5046432429" evidence="2">
    <location>
        <begin position="28"/>
        <end position="245"/>
    </location>
</feature>
<name>A0ABU2I627_9XANT</name>
<feature type="signal peptide" evidence="2">
    <location>
        <begin position="1"/>
        <end position="27"/>
    </location>
</feature>
<gene>
    <name evidence="3" type="ORF">PNQ69_12415</name>
</gene>